<accession>A0ABU9MXE4</accession>
<reference evidence="1 2" key="1">
    <citation type="submission" date="2024-03" db="EMBL/GenBank/DDBJ databases">
        <title>Pseudoalteromonas qingdaonensis sp. nov., isolated from the intestines of marine benthic organisms.</title>
        <authorList>
            <person name="Lin X."/>
            <person name="Fang S."/>
            <person name="Hu X."/>
        </authorList>
    </citation>
    <scope>NUCLEOTIDE SEQUENCE [LARGE SCALE GENOMIC DNA]</scope>
    <source>
        <strain evidence="1 2">YIC-827</strain>
    </source>
</reference>
<gene>
    <name evidence="1" type="ORF">WCN91_11045</name>
</gene>
<keyword evidence="2" id="KW-1185">Reference proteome</keyword>
<dbReference type="EMBL" id="JBCGCU010000011">
    <property type="protein sequence ID" value="MEM0515942.1"/>
    <property type="molecule type" value="Genomic_DNA"/>
</dbReference>
<evidence type="ECO:0000313" key="2">
    <source>
        <dbReference type="Proteomes" id="UP001447008"/>
    </source>
</evidence>
<protein>
    <submittedName>
        <fullName evidence="1">Uncharacterized protein</fullName>
    </submittedName>
</protein>
<dbReference type="RefSeq" id="WP_342679029.1">
    <property type="nucleotide sequence ID" value="NZ_JBCGCU010000011.1"/>
</dbReference>
<evidence type="ECO:0000313" key="1">
    <source>
        <dbReference type="EMBL" id="MEM0515942.1"/>
    </source>
</evidence>
<organism evidence="1 2">
    <name type="scientific">Pseudoalteromonas qingdaonensis</name>
    <dbReference type="NCBI Taxonomy" id="3131913"/>
    <lineage>
        <taxon>Bacteria</taxon>
        <taxon>Pseudomonadati</taxon>
        <taxon>Pseudomonadota</taxon>
        <taxon>Gammaproteobacteria</taxon>
        <taxon>Alteromonadales</taxon>
        <taxon>Pseudoalteromonadaceae</taxon>
        <taxon>Pseudoalteromonas</taxon>
    </lineage>
</organism>
<name>A0ABU9MXE4_9GAMM</name>
<proteinExistence type="predicted"/>
<sequence length="121" mass="13754">MTNSHLHKRSYSLDYSKKITLEDKLVATSVVMGSRIEQHYGQSIAPLIPLMARIPEFLKGGRLKSFLDAGISMLKIGDYFSSNLNRKESAPIEEILVKNEKVNSPDADEDKLRNMLRSMRE</sequence>
<comment type="caution">
    <text evidence="1">The sequence shown here is derived from an EMBL/GenBank/DDBJ whole genome shotgun (WGS) entry which is preliminary data.</text>
</comment>
<dbReference type="Proteomes" id="UP001447008">
    <property type="component" value="Unassembled WGS sequence"/>
</dbReference>